<evidence type="ECO:0000313" key="11">
    <source>
        <dbReference type="Proteomes" id="UP000622017"/>
    </source>
</evidence>
<dbReference type="InterPro" id="IPR038731">
    <property type="entry name" value="RgtA/B/C-like"/>
</dbReference>
<feature type="transmembrane region" description="Helical" evidence="8">
    <location>
        <begin position="182"/>
        <end position="210"/>
    </location>
</feature>
<feature type="transmembrane region" description="Helical" evidence="8">
    <location>
        <begin position="253"/>
        <end position="272"/>
    </location>
</feature>
<keyword evidence="7 8" id="KW-0472">Membrane</keyword>
<organism evidence="10 11">
    <name type="scientific">Hymenobacter citatus</name>
    <dbReference type="NCBI Taxonomy" id="2763506"/>
    <lineage>
        <taxon>Bacteria</taxon>
        <taxon>Pseudomonadati</taxon>
        <taxon>Bacteroidota</taxon>
        <taxon>Cytophagia</taxon>
        <taxon>Cytophagales</taxon>
        <taxon>Hymenobacteraceae</taxon>
        <taxon>Hymenobacter</taxon>
    </lineage>
</organism>
<gene>
    <name evidence="10" type="ORF">H8B15_19385</name>
</gene>
<protein>
    <submittedName>
        <fullName evidence="10">Glycosyltransferase family 39 protein</fullName>
    </submittedName>
</protein>
<feature type="transmembrane region" description="Helical" evidence="8">
    <location>
        <begin position="102"/>
        <end position="120"/>
    </location>
</feature>
<evidence type="ECO:0000256" key="2">
    <source>
        <dbReference type="ARBA" id="ARBA00022475"/>
    </source>
</evidence>
<dbReference type="Proteomes" id="UP000622017">
    <property type="component" value="Unassembled WGS sequence"/>
</dbReference>
<feature type="transmembrane region" description="Helical" evidence="8">
    <location>
        <begin position="152"/>
        <end position="170"/>
    </location>
</feature>
<dbReference type="PANTHER" id="PTHR33908">
    <property type="entry name" value="MANNOSYLTRANSFERASE YKCB-RELATED"/>
    <property type="match status" value="1"/>
</dbReference>
<feature type="transmembrane region" description="Helical" evidence="8">
    <location>
        <begin position="24"/>
        <end position="47"/>
    </location>
</feature>
<keyword evidence="11" id="KW-1185">Reference proteome</keyword>
<keyword evidence="6 8" id="KW-1133">Transmembrane helix</keyword>
<feature type="transmembrane region" description="Helical" evidence="8">
    <location>
        <begin position="222"/>
        <end position="241"/>
    </location>
</feature>
<dbReference type="EMBL" id="JACSCY010000022">
    <property type="protein sequence ID" value="MBC6613095.1"/>
    <property type="molecule type" value="Genomic_DNA"/>
</dbReference>
<feature type="transmembrane region" description="Helical" evidence="8">
    <location>
        <begin position="354"/>
        <end position="374"/>
    </location>
</feature>
<dbReference type="Pfam" id="PF13231">
    <property type="entry name" value="PMT_2"/>
    <property type="match status" value="1"/>
</dbReference>
<evidence type="ECO:0000256" key="4">
    <source>
        <dbReference type="ARBA" id="ARBA00022679"/>
    </source>
</evidence>
<dbReference type="PANTHER" id="PTHR33908:SF11">
    <property type="entry name" value="MEMBRANE PROTEIN"/>
    <property type="match status" value="1"/>
</dbReference>
<evidence type="ECO:0000256" key="5">
    <source>
        <dbReference type="ARBA" id="ARBA00022692"/>
    </source>
</evidence>
<evidence type="ECO:0000256" key="7">
    <source>
        <dbReference type="ARBA" id="ARBA00023136"/>
    </source>
</evidence>
<proteinExistence type="predicted"/>
<feature type="transmembrane region" description="Helical" evidence="8">
    <location>
        <begin position="127"/>
        <end position="146"/>
    </location>
</feature>
<feature type="domain" description="Glycosyltransferase RgtA/B/C/D-like" evidence="9">
    <location>
        <begin position="82"/>
        <end position="235"/>
    </location>
</feature>
<comment type="caution">
    <text evidence="10">The sequence shown here is derived from an EMBL/GenBank/DDBJ whole genome shotgun (WGS) entry which is preliminary data.</text>
</comment>
<dbReference type="InterPro" id="IPR050297">
    <property type="entry name" value="LipidA_mod_glycosyltrf_83"/>
</dbReference>
<evidence type="ECO:0000256" key="6">
    <source>
        <dbReference type="ARBA" id="ARBA00022989"/>
    </source>
</evidence>
<evidence type="ECO:0000256" key="8">
    <source>
        <dbReference type="SAM" id="Phobius"/>
    </source>
</evidence>
<feature type="transmembrane region" description="Helical" evidence="8">
    <location>
        <begin position="328"/>
        <end position="345"/>
    </location>
</feature>
<keyword evidence="5 8" id="KW-0812">Transmembrane</keyword>
<evidence type="ECO:0000313" key="10">
    <source>
        <dbReference type="EMBL" id="MBC6613095.1"/>
    </source>
</evidence>
<comment type="subcellular location">
    <subcellularLocation>
        <location evidence="1">Cell membrane</location>
        <topology evidence="1">Multi-pass membrane protein</topology>
    </subcellularLocation>
</comment>
<sequence length="562" mass="64789">MAISTTLSSTTSIYSSRQRPTQRILNWQVVFWLLLSCGVAIRLFHFFDNRSLWIDEVYVANSLIRMNFGQLAQPALEYEQKAPILFLWLCRLSVLLFGKQEMALRLVPLLCSLGALALFVPVSRRVLSPLGAAVAMGMLALAPPLVYHSVEIKQYSAELLATVVALYLYLRFHTAQQWRPLLLWAVGGAALVWFSYASIFVLMAIAGALSLWHLWRRDWPRFWRQLVPFAFWLLSFALNYLLFTGRYTESGWLVYWFETLDAFMPVAATRAAVRWPFYQLYMALDYPLGLLLDLRILGSTLPRLVLRIVPLGCLAVGAFVLFRRQRQLFLVLLFAILLTVVASALRKYPVYERLVVFLAPVFILFIASGCAAIGNRVRAGWQWVLPLLLLLPPLAASARQLADPGLFGGYKKSYFREAFQFINDRYQPGDVVYLNWNHVPPYRYYKLAYPLKYNAILGHDYRPASHNIPTYIDKTADEFATATQGHRGWLVYDELYKGTIGDYDGKPAWYYLESDTVLFQRLNRRIMTTTHRPRQASYRMRTTHANLFGLPRRRPIPHVQQN</sequence>
<evidence type="ECO:0000256" key="1">
    <source>
        <dbReference type="ARBA" id="ARBA00004651"/>
    </source>
</evidence>
<evidence type="ECO:0000256" key="3">
    <source>
        <dbReference type="ARBA" id="ARBA00022676"/>
    </source>
</evidence>
<evidence type="ECO:0000259" key="9">
    <source>
        <dbReference type="Pfam" id="PF13231"/>
    </source>
</evidence>
<keyword evidence="2" id="KW-1003">Cell membrane</keyword>
<keyword evidence="4" id="KW-0808">Transferase</keyword>
<feature type="transmembrane region" description="Helical" evidence="8">
    <location>
        <begin position="304"/>
        <end position="322"/>
    </location>
</feature>
<accession>A0ABR7MPT9</accession>
<dbReference type="RefSeq" id="WP_187321309.1">
    <property type="nucleotide sequence ID" value="NZ_JACSCY010000022.1"/>
</dbReference>
<name>A0ABR7MPT9_9BACT</name>
<reference evidence="10 11" key="1">
    <citation type="submission" date="2020-08" db="EMBL/GenBank/DDBJ databases">
        <title>Hymenobacter sp.</title>
        <authorList>
            <person name="Kim M.K."/>
        </authorList>
    </citation>
    <scope>NUCLEOTIDE SEQUENCE [LARGE SCALE GENOMIC DNA]</scope>
    <source>
        <strain evidence="10 11">BT507</strain>
    </source>
</reference>
<keyword evidence="3" id="KW-0328">Glycosyltransferase</keyword>